<dbReference type="Gene3D" id="3.40.50.2000">
    <property type="entry name" value="Glycogen Phosphorylase B"/>
    <property type="match status" value="2"/>
</dbReference>
<protein>
    <submittedName>
        <fullName evidence="1">MGT family glycosyltransferase</fullName>
    </submittedName>
</protein>
<proteinExistence type="predicted"/>
<evidence type="ECO:0000313" key="2">
    <source>
        <dbReference type="Proteomes" id="UP000538666"/>
    </source>
</evidence>
<dbReference type="GO" id="GO:0017000">
    <property type="term" value="P:antibiotic biosynthetic process"/>
    <property type="evidence" value="ECO:0007669"/>
    <property type="project" value="UniProtKB-ARBA"/>
</dbReference>
<sequence length="432" mass="47045">MSKVLIAAAPLAGHAGPMLIVAEYLRQQGHDVLFSSSDFFREKAEARDLRFLPLMGNANYDYRQLGELIPGLRTFTSPIDLSNSYVKHMLGDRIPDQYRGLRKVIDEENVDLVMTDVGFWGIFPLLLRNEPRPPVLSCGTTAPMWHDPAFSILTGPDETPEGLKRNLEDSRKWKEGRAPADIYVNEVLQELGAPVPGGFDLTDTMYGLPDLFLQLGSKEFEFPMRNRRPNLRFVGPILPQQKGLTEASLQLDDSKPVVFVTQGTLANFDFDQLVNPALSGLAGEDLQVVVTAGGGPVEAIVAAKNSIVEPYVPYEQILPKTSVFVTNGGYNGVQQALSYGVPIISAGASEDKPQVCARVSWSGAGIDLKTGAPTAEQIRQAVVQILSDPSYRNRAKVLGAAIAKTNALKTIAEIVARTISENAAQETGIRGR</sequence>
<reference evidence="1 2" key="1">
    <citation type="submission" date="2020-08" db="EMBL/GenBank/DDBJ databases">
        <title>Genomic Encyclopedia of Type Strains, Phase IV (KMG-IV): sequencing the most valuable type-strain genomes for metagenomic binning, comparative biology and taxonomic classification.</title>
        <authorList>
            <person name="Goeker M."/>
        </authorList>
    </citation>
    <scope>NUCLEOTIDE SEQUENCE [LARGE SCALE GENOMIC DNA]</scope>
    <source>
        <strain evidence="1 2">DSM 103733</strain>
    </source>
</reference>
<accession>A0A841JVI4</accession>
<dbReference type="OrthoDB" id="6620093at2"/>
<organism evidence="1 2">
    <name type="scientific">Silvibacterium bohemicum</name>
    <dbReference type="NCBI Taxonomy" id="1577686"/>
    <lineage>
        <taxon>Bacteria</taxon>
        <taxon>Pseudomonadati</taxon>
        <taxon>Acidobacteriota</taxon>
        <taxon>Terriglobia</taxon>
        <taxon>Terriglobales</taxon>
        <taxon>Acidobacteriaceae</taxon>
        <taxon>Silvibacterium</taxon>
    </lineage>
</organism>
<dbReference type="InterPro" id="IPR002213">
    <property type="entry name" value="UDP_glucos_trans"/>
</dbReference>
<comment type="caution">
    <text evidence="1">The sequence shown here is derived from an EMBL/GenBank/DDBJ whole genome shotgun (WGS) entry which is preliminary data.</text>
</comment>
<keyword evidence="2" id="KW-1185">Reference proteome</keyword>
<dbReference type="SUPFAM" id="SSF53756">
    <property type="entry name" value="UDP-Glycosyltransferase/glycogen phosphorylase"/>
    <property type="match status" value="1"/>
</dbReference>
<dbReference type="InterPro" id="IPR050426">
    <property type="entry name" value="Glycosyltransferase_28"/>
</dbReference>
<dbReference type="RefSeq" id="WP_050061523.1">
    <property type="nucleotide sequence ID" value="NZ_JACHEK010000006.1"/>
</dbReference>
<gene>
    <name evidence="1" type="ORF">HNQ77_003351</name>
</gene>
<dbReference type="AlphaFoldDB" id="A0A841JVI4"/>
<dbReference type="CDD" id="cd03784">
    <property type="entry name" value="GT1_Gtf-like"/>
    <property type="match status" value="1"/>
</dbReference>
<dbReference type="PANTHER" id="PTHR48050">
    <property type="entry name" value="STEROL 3-BETA-GLUCOSYLTRANSFERASE"/>
    <property type="match status" value="1"/>
</dbReference>
<dbReference type="Proteomes" id="UP000538666">
    <property type="component" value="Unassembled WGS sequence"/>
</dbReference>
<keyword evidence="1" id="KW-0808">Transferase</keyword>
<dbReference type="Pfam" id="PF00201">
    <property type="entry name" value="UDPGT"/>
    <property type="match status" value="1"/>
</dbReference>
<dbReference type="PANTHER" id="PTHR48050:SF13">
    <property type="entry name" value="STEROL 3-BETA-GLUCOSYLTRANSFERASE UGT80A2"/>
    <property type="match status" value="1"/>
</dbReference>
<dbReference type="EMBL" id="JACHEK010000006">
    <property type="protein sequence ID" value="MBB6145393.1"/>
    <property type="molecule type" value="Genomic_DNA"/>
</dbReference>
<name>A0A841JVI4_9BACT</name>
<dbReference type="GO" id="GO:0008194">
    <property type="term" value="F:UDP-glycosyltransferase activity"/>
    <property type="evidence" value="ECO:0007669"/>
    <property type="project" value="InterPro"/>
</dbReference>
<evidence type="ECO:0000313" key="1">
    <source>
        <dbReference type="EMBL" id="MBB6145393.1"/>
    </source>
</evidence>